<dbReference type="PANTHER" id="PTHR43525">
    <property type="entry name" value="PROTEIN MALY"/>
    <property type="match status" value="1"/>
</dbReference>
<evidence type="ECO:0000256" key="4">
    <source>
        <dbReference type="ARBA" id="ARBA00023239"/>
    </source>
</evidence>
<sequence>MKYDFDEIIDRKATFAEKHINLEKLYGTDKVIPLWVADMDFRVAQPIIDAMKERAENGIFGYTVRPDSYYDDVCDFQKRQKNWDIDKKLMSFSSGVMPSICMIIKELTNLKDKIIIQTPVYRPFYNAVKQAGRELLESPLKESDGFFSMDYKDIEEKAKQGAKYLILCSPHNPVGRVWSYDELKKLGDICLRCGITVISDEIHSDLILWGNRHIPFASISEELRKITITCFSATKTFNLAGLQSSIVVFPDEKLKQEFEQKWADFHVECNNCMSIAGTQAAFRYGDEWLEQLIEYIEGNVTFVLEYFYRYIPSIRPVRPEGTYLVWLDCRQMGLSGHELTRFMALKAGVAMSAGTYFGRNGEGFMRMNVACPRAVLEKALAQIRSAIEK</sequence>
<dbReference type="CDD" id="cd00609">
    <property type="entry name" value="AAT_like"/>
    <property type="match status" value="1"/>
</dbReference>
<organism evidence="7 8">
    <name type="scientific">Ruminiclostridium sufflavum DSM 19573</name>
    <dbReference type="NCBI Taxonomy" id="1121337"/>
    <lineage>
        <taxon>Bacteria</taxon>
        <taxon>Bacillati</taxon>
        <taxon>Bacillota</taxon>
        <taxon>Clostridia</taxon>
        <taxon>Eubacteriales</taxon>
        <taxon>Oscillospiraceae</taxon>
        <taxon>Ruminiclostridium</taxon>
    </lineage>
</organism>
<dbReference type="Pfam" id="PF00155">
    <property type="entry name" value="Aminotran_1_2"/>
    <property type="match status" value="1"/>
</dbReference>
<dbReference type="InterPro" id="IPR004839">
    <property type="entry name" value="Aminotransferase_I/II_large"/>
</dbReference>
<dbReference type="Gene3D" id="3.90.1150.10">
    <property type="entry name" value="Aspartate Aminotransferase, domain 1"/>
    <property type="match status" value="1"/>
</dbReference>
<accession>A0A318XNF7</accession>
<name>A0A318XNF7_9FIRM</name>
<evidence type="ECO:0000259" key="6">
    <source>
        <dbReference type="Pfam" id="PF00155"/>
    </source>
</evidence>
<protein>
    <recommendedName>
        <fullName evidence="2">cysteine-S-conjugate beta-lyase</fullName>
        <ecNumber evidence="2">4.4.1.13</ecNumber>
    </recommendedName>
</protein>
<dbReference type="SUPFAM" id="SSF53383">
    <property type="entry name" value="PLP-dependent transferases"/>
    <property type="match status" value="1"/>
</dbReference>
<comment type="cofactor">
    <cofactor evidence="1">
        <name>pyridoxal 5'-phosphate</name>
        <dbReference type="ChEBI" id="CHEBI:597326"/>
    </cofactor>
</comment>
<evidence type="ECO:0000256" key="1">
    <source>
        <dbReference type="ARBA" id="ARBA00001933"/>
    </source>
</evidence>
<dbReference type="GO" id="GO:0030170">
    <property type="term" value="F:pyridoxal phosphate binding"/>
    <property type="evidence" value="ECO:0007669"/>
    <property type="project" value="InterPro"/>
</dbReference>
<dbReference type="AlphaFoldDB" id="A0A318XNF7"/>
<evidence type="ECO:0000256" key="3">
    <source>
        <dbReference type="ARBA" id="ARBA00022898"/>
    </source>
</evidence>
<comment type="caution">
    <text evidence="7">The sequence shown here is derived from an EMBL/GenBank/DDBJ whole genome shotgun (WGS) entry which is preliminary data.</text>
</comment>
<evidence type="ECO:0000313" key="7">
    <source>
        <dbReference type="EMBL" id="PYG88256.1"/>
    </source>
</evidence>
<evidence type="ECO:0000313" key="8">
    <source>
        <dbReference type="Proteomes" id="UP000248132"/>
    </source>
</evidence>
<comment type="similarity">
    <text evidence="5">Belongs to the class-II pyridoxal-phosphate-dependent aminotransferase family. MalY/PatB cystathionine beta-lyase subfamily.</text>
</comment>
<dbReference type="RefSeq" id="WP_110461634.1">
    <property type="nucleotide sequence ID" value="NZ_QKMR01000007.1"/>
</dbReference>
<evidence type="ECO:0000256" key="5">
    <source>
        <dbReference type="ARBA" id="ARBA00037974"/>
    </source>
</evidence>
<feature type="domain" description="Aminotransferase class I/classII large" evidence="6">
    <location>
        <begin position="30"/>
        <end position="383"/>
    </location>
</feature>
<dbReference type="InterPro" id="IPR015424">
    <property type="entry name" value="PyrdxlP-dep_Trfase"/>
</dbReference>
<keyword evidence="3" id="KW-0663">Pyridoxal phosphate</keyword>
<dbReference type="EMBL" id="QKMR01000007">
    <property type="protein sequence ID" value="PYG88256.1"/>
    <property type="molecule type" value="Genomic_DNA"/>
</dbReference>
<dbReference type="InterPro" id="IPR015422">
    <property type="entry name" value="PyrdxlP-dep_Trfase_small"/>
</dbReference>
<dbReference type="EC" id="4.4.1.13" evidence="2"/>
<gene>
    <name evidence="7" type="ORF">LY28_01597</name>
</gene>
<dbReference type="PANTHER" id="PTHR43525:SF1">
    <property type="entry name" value="PROTEIN MALY"/>
    <property type="match status" value="1"/>
</dbReference>
<dbReference type="InterPro" id="IPR015421">
    <property type="entry name" value="PyrdxlP-dep_Trfase_major"/>
</dbReference>
<dbReference type="NCBIfam" id="TIGR04350">
    <property type="entry name" value="C_S_lyase_PatB"/>
    <property type="match status" value="1"/>
</dbReference>
<keyword evidence="4 7" id="KW-0456">Lyase</keyword>
<proteinExistence type="inferred from homology"/>
<reference evidence="7 8" key="1">
    <citation type="submission" date="2018-06" db="EMBL/GenBank/DDBJ databases">
        <title>Genomic Encyclopedia of Type Strains, Phase I: the one thousand microbial genomes (KMG-I) project.</title>
        <authorList>
            <person name="Kyrpides N."/>
        </authorList>
    </citation>
    <scope>NUCLEOTIDE SEQUENCE [LARGE SCALE GENOMIC DNA]</scope>
    <source>
        <strain evidence="7 8">DSM 19573</strain>
    </source>
</reference>
<dbReference type="Proteomes" id="UP000248132">
    <property type="component" value="Unassembled WGS sequence"/>
</dbReference>
<dbReference type="InterPro" id="IPR027619">
    <property type="entry name" value="C-S_lyase_PatB-like"/>
</dbReference>
<dbReference type="InterPro" id="IPR051798">
    <property type="entry name" value="Class-II_PLP-Dep_Aminotrans"/>
</dbReference>
<dbReference type="Gene3D" id="3.40.640.10">
    <property type="entry name" value="Type I PLP-dependent aspartate aminotransferase-like (Major domain)"/>
    <property type="match status" value="1"/>
</dbReference>
<dbReference type="OrthoDB" id="9802872at2"/>
<keyword evidence="8" id="KW-1185">Reference proteome</keyword>
<dbReference type="GO" id="GO:0047804">
    <property type="term" value="F:cysteine-S-conjugate beta-lyase activity"/>
    <property type="evidence" value="ECO:0007669"/>
    <property type="project" value="UniProtKB-EC"/>
</dbReference>
<evidence type="ECO:0000256" key="2">
    <source>
        <dbReference type="ARBA" id="ARBA00012224"/>
    </source>
</evidence>